<name>A0ACC1HLB8_9FUNG</name>
<keyword evidence="2" id="KW-1185">Reference proteome</keyword>
<sequence>MSITPDGYNKYHKYTIKVIQQPLRARMCGFGDKDRRPIDPPPVVKLTAYDASGQPITFNEVDASRFVVHAALCSPDYCDRSTVINPSSIPTALPAYHHASVAIMSLNDPVKARNLVGVTVSSAYLLRDEHDELGVFFIFHELSVRTEGRFRLRFTLVELSMNSTNTSSVIDNAYSDVFEVYSAKNFPGMTESTELSKALASQGIKISIRKSSRVKSNNRIGNISSTSIASNNAGDDGFDDDDDD</sequence>
<gene>
    <name evidence="1" type="ORF">EV182_002727</name>
</gene>
<dbReference type="EMBL" id="JAMZIH010005744">
    <property type="protein sequence ID" value="KAJ1674709.1"/>
    <property type="molecule type" value="Genomic_DNA"/>
</dbReference>
<dbReference type="Proteomes" id="UP001145114">
    <property type="component" value="Unassembled WGS sequence"/>
</dbReference>
<proteinExistence type="predicted"/>
<comment type="caution">
    <text evidence="1">The sequence shown here is derived from an EMBL/GenBank/DDBJ whole genome shotgun (WGS) entry which is preliminary data.</text>
</comment>
<protein>
    <submittedName>
        <fullName evidence="1">Uncharacterized protein</fullName>
    </submittedName>
</protein>
<accession>A0ACC1HLB8</accession>
<reference evidence="1" key="1">
    <citation type="submission" date="2022-06" db="EMBL/GenBank/DDBJ databases">
        <title>Phylogenomic reconstructions and comparative analyses of Kickxellomycotina fungi.</title>
        <authorList>
            <person name="Reynolds N.K."/>
            <person name="Stajich J.E."/>
            <person name="Barry K."/>
            <person name="Grigoriev I.V."/>
            <person name="Crous P."/>
            <person name="Smith M.E."/>
        </authorList>
    </citation>
    <scope>NUCLEOTIDE SEQUENCE</scope>
    <source>
        <strain evidence="1">RSA 2271</strain>
    </source>
</reference>
<evidence type="ECO:0000313" key="2">
    <source>
        <dbReference type="Proteomes" id="UP001145114"/>
    </source>
</evidence>
<organism evidence="1 2">
    <name type="scientific">Spiromyces aspiralis</name>
    <dbReference type="NCBI Taxonomy" id="68401"/>
    <lineage>
        <taxon>Eukaryota</taxon>
        <taxon>Fungi</taxon>
        <taxon>Fungi incertae sedis</taxon>
        <taxon>Zoopagomycota</taxon>
        <taxon>Kickxellomycotina</taxon>
        <taxon>Kickxellomycetes</taxon>
        <taxon>Kickxellales</taxon>
        <taxon>Kickxellaceae</taxon>
        <taxon>Spiromyces</taxon>
    </lineage>
</organism>
<evidence type="ECO:0000313" key="1">
    <source>
        <dbReference type="EMBL" id="KAJ1674709.1"/>
    </source>
</evidence>